<protein>
    <submittedName>
        <fullName evidence="2">Uncharacterized protein</fullName>
    </submittedName>
</protein>
<organism evidence="2 3">
    <name type="scientific">Dimargaris cristalligena</name>
    <dbReference type="NCBI Taxonomy" id="215637"/>
    <lineage>
        <taxon>Eukaryota</taxon>
        <taxon>Fungi</taxon>
        <taxon>Fungi incertae sedis</taxon>
        <taxon>Zoopagomycota</taxon>
        <taxon>Kickxellomycotina</taxon>
        <taxon>Dimargaritomycetes</taxon>
        <taxon>Dimargaritales</taxon>
        <taxon>Dimargaritaceae</taxon>
        <taxon>Dimargaris</taxon>
    </lineage>
</organism>
<sequence length="206" mass="22681">MSNTNPSDPSAPTPPADLQDLVYLEEMFHNLGYEDGVRDGIRAGRLDGQVFGATKSFEMGRELGFYYGIAEYWLEILNSQLPHHPTGTTTPPVPPSPPRKPTPATTTTTMTTTTTISTMSSPIRSNSTSNTPAAVMTTVKNPLRVIRHLKDVLALIEQFPTTNDRETDFIQTMDKIRTKFKLAMVPLGPVPTMSSETKSVSQTMSY</sequence>
<dbReference type="STRING" id="215637.A0A4Q0A2Q8"/>
<dbReference type="AlphaFoldDB" id="A0A4Q0A2Q8"/>
<dbReference type="InterPro" id="IPR052436">
    <property type="entry name" value="LTO1_adapter"/>
</dbReference>
<dbReference type="OrthoDB" id="48036at2759"/>
<evidence type="ECO:0000256" key="1">
    <source>
        <dbReference type="SAM" id="MobiDB-lite"/>
    </source>
</evidence>
<proteinExistence type="predicted"/>
<keyword evidence="3" id="KW-1185">Reference proteome</keyword>
<dbReference type="EMBL" id="ML002254">
    <property type="protein sequence ID" value="RKP39652.1"/>
    <property type="molecule type" value="Genomic_DNA"/>
</dbReference>
<accession>A0A4Q0A2Q8</accession>
<feature type="region of interest" description="Disordered" evidence="1">
    <location>
        <begin position="83"/>
        <end position="109"/>
    </location>
</feature>
<gene>
    <name evidence="2" type="ORF">BJ085DRAFT_38531</name>
</gene>
<evidence type="ECO:0000313" key="2">
    <source>
        <dbReference type="EMBL" id="RKP39652.1"/>
    </source>
</evidence>
<feature type="compositionally biased region" description="Pro residues" evidence="1">
    <location>
        <begin position="91"/>
        <end position="101"/>
    </location>
</feature>
<reference evidence="3" key="1">
    <citation type="journal article" date="2018" name="Nat. Microbiol.">
        <title>Leveraging single-cell genomics to expand the fungal tree of life.</title>
        <authorList>
            <person name="Ahrendt S.R."/>
            <person name="Quandt C.A."/>
            <person name="Ciobanu D."/>
            <person name="Clum A."/>
            <person name="Salamov A."/>
            <person name="Andreopoulos B."/>
            <person name="Cheng J.F."/>
            <person name="Woyke T."/>
            <person name="Pelin A."/>
            <person name="Henrissat B."/>
            <person name="Reynolds N.K."/>
            <person name="Benny G.L."/>
            <person name="Smith M.E."/>
            <person name="James T.Y."/>
            <person name="Grigoriev I.V."/>
        </authorList>
    </citation>
    <scope>NUCLEOTIDE SEQUENCE [LARGE SCALE GENOMIC DNA]</scope>
    <source>
        <strain evidence="3">RSA 468</strain>
    </source>
</reference>
<name>A0A4Q0A2Q8_9FUNG</name>
<dbReference type="Proteomes" id="UP000268162">
    <property type="component" value="Unassembled WGS sequence"/>
</dbReference>
<dbReference type="PANTHER" id="PTHR28532">
    <property type="entry name" value="GEO13458P1"/>
    <property type="match status" value="1"/>
</dbReference>
<evidence type="ECO:0000313" key="3">
    <source>
        <dbReference type="Proteomes" id="UP000268162"/>
    </source>
</evidence>
<dbReference type="PANTHER" id="PTHR28532:SF1">
    <property type="entry name" value="ORAL CANCER OVEREXPRESSED 1"/>
    <property type="match status" value="1"/>
</dbReference>